<comment type="caution">
    <text evidence="2">The sequence shown here is derived from an EMBL/GenBank/DDBJ whole genome shotgun (WGS) entry which is preliminary data.</text>
</comment>
<accession>A0A5J5EW08</accession>
<dbReference type="GO" id="GO:0006874">
    <property type="term" value="P:intracellular calcium ion homeostasis"/>
    <property type="evidence" value="ECO:0007669"/>
    <property type="project" value="TreeGrafter"/>
</dbReference>
<dbReference type="Proteomes" id="UP000326924">
    <property type="component" value="Unassembled WGS sequence"/>
</dbReference>
<dbReference type="InParanoid" id="A0A5J5EW08"/>
<name>A0A5J5EW08_9PEZI</name>
<gene>
    <name evidence="2" type="ORF">FN846DRAFT_778682</name>
</gene>
<sequence>MTSSHQIAIAKASLAACLLRADPVPISRDEISNFHNLLEKALTVCSPANIQNCKRWILNNMATPGRIAGLAKYLAALSPGLADSTTPSGKKSSARRKRVHILYLINDVLHQTKYLLWDNGAFAEGIRPALPGLFATAMYPKAVKQLAKLERLLAIWDSKQYYPHVFIEELRTAIKDAAAAKDSAAGEAGTRTKQKVQLLPPFHGDPSIPFYDLPAGNLLPLITPNSTAPINSRLVKPVQFASITPEPKLVAAVQDFLTSVDMMFAGQDAGEEPDSV</sequence>
<reference evidence="2 3" key="1">
    <citation type="submission" date="2019-09" db="EMBL/GenBank/DDBJ databases">
        <title>Draft genome of the ectomycorrhizal ascomycete Sphaerosporella brunnea.</title>
        <authorList>
            <consortium name="DOE Joint Genome Institute"/>
            <person name="Benucci G.M."/>
            <person name="Marozzi G."/>
            <person name="Antonielli L."/>
            <person name="Sanchez S."/>
            <person name="Marco P."/>
            <person name="Wang X."/>
            <person name="Falini L.B."/>
            <person name="Barry K."/>
            <person name="Haridas S."/>
            <person name="Lipzen A."/>
            <person name="Labutti K."/>
            <person name="Grigoriev I.V."/>
            <person name="Murat C."/>
            <person name="Martin F."/>
            <person name="Albertini E."/>
            <person name="Donnini D."/>
            <person name="Bonito G."/>
        </authorList>
    </citation>
    <scope>NUCLEOTIDE SEQUENCE [LARGE SCALE GENOMIC DNA]</scope>
    <source>
        <strain evidence="2 3">Sb_GMNB300</strain>
    </source>
</reference>
<dbReference type="AlphaFoldDB" id="A0A5J5EW08"/>
<dbReference type="EMBL" id="VXIS01000095">
    <property type="protein sequence ID" value="KAA8905849.1"/>
    <property type="molecule type" value="Genomic_DNA"/>
</dbReference>
<dbReference type="GO" id="GO:0048471">
    <property type="term" value="C:perinuclear region of cytoplasm"/>
    <property type="evidence" value="ECO:0007669"/>
    <property type="project" value="TreeGrafter"/>
</dbReference>
<dbReference type="Pfam" id="PF04818">
    <property type="entry name" value="CID"/>
    <property type="match status" value="1"/>
</dbReference>
<dbReference type="InterPro" id="IPR006569">
    <property type="entry name" value="CID_dom"/>
</dbReference>
<protein>
    <recommendedName>
        <fullName evidence="1">CID domain-containing protein</fullName>
    </recommendedName>
</protein>
<dbReference type="PANTHER" id="PTHR12323">
    <property type="entry name" value="SR-RELATED CTD ASSOCIATED FACTOR 6"/>
    <property type="match status" value="1"/>
</dbReference>
<dbReference type="Gene3D" id="1.25.40.90">
    <property type="match status" value="1"/>
</dbReference>
<keyword evidence="3" id="KW-1185">Reference proteome</keyword>
<feature type="domain" description="CID" evidence="1">
    <location>
        <begin position="26"/>
        <end position="178"/>
    </location>
</feature>
<dbReference type="InterPro" id="IPR008942">
    <property type="entry name" value="ENTH_VHS"/>
</dbReference>
<organism evidence="2 3">
    <name type="scientific">Sphaerosporella brunnea</name>
    <dbReference type="NCBI Taxonomy" id="1250544"/>
    <lineage>
        <taxon>Eukaryota</taxon>
        <taxon>Fungi</taxon>
        <taxon>Dikarya</taxon>
        <taxon>Ascomycota</taxon>
        <taxon>Pezizomycotina</taxon>
        <taxon>Pezizomycetes</taxon>
        <taxon>Pezizales</taxon>
        <taxon>Pyronemataceae</taxon>
        <taxon>Sphaerosporella</taxon>
    </lineage>
</organism>
<evidence type="ECO:0000313" key="3">
    <source>
        <dbReference type="Proteomes" id="UP000326924"/>
    </source>
</evidence>
<feature type="non-terminal residue" evidence="2">
    <location>
        <position position="276"/>
    </location>
</feature>
<dbReference type="PROSITE" id="PS51391">
    <property type="entry name" value="CID"/>
    <property type="match status" value="1"/>
</dbReference>
<dbReference type="PANTHER" id="PTHR12323:SF0">
    <property type="entry name" value="CALCIUM HOMEOSTASIS ENDOPLASMIC RETICULUM PROTEIN"/>
    <property type="match status" value="1"/>
</dbReference>
<proteinExistence type="predicted"/>
<evidence type="ECO:0000313" key="2">
    <source>
        <dbReference type="EMBL" id="KAA8905849.1"/>
    </source>
</evidence>
<dbReference type="OrthoDB" id="21470at2759"/>
<evidence type="ECO:0000259" key="1">
    <source>
        <dbReference type="PROSITE" id="PS51391"/>
    </source>
</evidence>